<gene>
    <name evidence="1" type="ORF">EVAR_69395_1</name>
</gene>
<dbReference type="Proteomes" id="UP000299102">
    <property type="component" value="Unassembled WGS sequence"/>
</dbReference>
<accession>A0A4C1TAB5</accession>
<organism evidence="1 2">
    <name type="scientific">Eumeta variegata</name>
    <name type="common">Bagworm moth</name>
    <name type="synonym">Eumeta japonica</name>
    <dbReference type="NCBI Taxonomy" id="151549"/>
    <lineage>
        <taxon>Eukaryota</taxon>
        <taxon>Metazoa</taxon>
        <taxon>Ecdysozoa</taxon>
        <taxon>Arthropoda</taxon>
        <taxon>Hexapoda</taxon>
        <taxon>Insecta</taxon>
        <taxon>Pterygota</taxon>
        <taxon>Neoptera</taxon>
        <taxon>Endopterygota</taxon>
        <taxon>Lepidoptera</taxon>
        <taxon>Glossata</taxon>
        <taxon>Ditrysia</taxon>
        <taxon>Tineoidea</taxon>
        <taxon>Psychidae</taxon>
        <taxon>Oiketicinae</taxon>
        <taxon>Eumeta</taxon>
    </lineage>
</organism>
<evidence type="ECO:0000313" key="2">
    <source>
        <dbReference type="Proteomes" id="UP000299102"/>
    </source>
</evidence>
<proteinExistence type="predicted"/>
<reference evidence="1 2" key="1">
    <citation type="journal article" date="2019" name="Commun. Biol.">
        <title>The bagworm genome reveals a unique fibroin gene that provides high tensile strength.</title>
        <authorList>
            <person name="Kono N."/>
            <person name="Nakamura H."/>
            <person name="Ohtoshi R."/>
            <person name="Tomita M."/>
            <person name="Numata K."/>
            <person name="Arakawa K."/>
        </authorList>
    </citation>
    <scope>NUCLEOTIDE SEQUENCE [LARGE SCALE GENOMIC DNA]</scope>
</reference>
<name>A0A4C1TAB5_EUMVA</name>
<comment type="caution">
    <text evidence="1">The sequence shown here is derived from an EMBL/GenBank/DDBJ whole genome shotgun (WGS) entry which is preliminary data.</text>
</comment>
<keyword evidence="2" id="KW-1185">Reference proteome</keyword>
<dbReference type="EMBL" id="BGZK01009195">
    <property type="protein sequence ID" value="GBP11392.1"/>
    <property type="molecule type" value="Genomic_DNA"/>
</dbReference>
<sequence>MFGRSDEINNRPITTTSVADLITKQSRRLRGVWQVKETTKQLRWRRRRTREARPAGESD</sequence>
<evidence type="ECO:0000313" key="1">
    <source>
        <dbReference type="EMBL" id="GBP11392.1"/>
    </source>
</evidence>
<protein>
    <submittedName>
        <fullName evidence="1">Uncharacterized protein</fullName>
    </submittedName>
</protein>
<feature type="non-terminal residue" evidence="1">
    <location>
        <position position="59"/>
    </location>
</feature>
<dbReference type="AlphaFoldDB" id="A0A4C1TAB5"/>